<reference evidence="5" key="2">
    <citation type="submission" date="2015-01" db="EMBL/GenBank/DDBJ databases">
        <title>Evolutionary Origins and Diversification of the Mycorrhizal Mutualists.</title>
        <authorList>
            <consortium name="DOE Joint Genome Institute"/>
            <consortium name="Mycorrhizal Genomics Consortium"/>
            <person name="Kohler A."/>
            <person name="Kuo A."/>
            <person name="Nagy L.G."/>
            <person name="Floudas D."/>
            <person name="Copeland A."/>
            <person name="Barry K.W."/>
            <person name="Cichocki N."/>
            <person name="Veneault-Fourrey C."/>
            <person name="LaButti K."/>
            <person name="Lindquist E.A."/>
            <person name="Lipzen A."/>
            <person name="Lundell T."/>
            <person name="Morin E."/>
            <person name="Murat C."/>
            <person name="Riley R."/>
            <person name="Ohm R."/>
            <person name="Sun H."/>
            <person name="Tunlid A."/>
            <person name="Henrissat B."/>
            <person name="Grigoriev I.V."/>
            <person name="Hibbett D.S."/>
            <person name="Martin F."/>
        </authorList>
    </citation>
    <scope>NUCLEOTIDE SEQUENCE [LARGE SCALE GENOMIC DNA]</scope>
    <source>
        <strain evidence="5">F 1598</strain>
    </source>
</reference>
<protein>
    <recommendedName>
        <fullName evidence="3">C3H1-type domain-containing protein</fullName>
    </recommendedName>
</protein>
<dbReference type="Pfam" id="PF00642">
    <property type="entry name" value="zf-CCCH"/>
    <property type="match status" value="1"/>
</dbReference>
<dbReference type="Proteomes" id="UP000054166">
    <property type="component" value="Unassembled WGS sequence"/>
</dbReference>
<keyword evidence="1" id="KW-0479">Metal-binding</keyword>
<dbReference type="SMART" id="SM00356">
    <property type="entry name" value="ZnF_C3H1"/>
    <property type="match status" value="1"/>
</dbReference>
<dbReference type="PROSITE" id="PS50103">
    <property type="entry name" value="ZF_C3H1"/>
    <property type="match status" value="1"/>
</dbReference>
<dbReference type="EMBL" id="KN832993">
    <property type="protein sequence ID" value="KIM82785.1"/>
    <property type="molecule type" value="Genomic_DNA"/>
</dbReference>
<keyword evidence="1" id="KW-0862">Zinc</keyword>
<gene>
    <name evidence="4" type="ORF">PILCRDRAFT_456282</name>
</gene>
<dbReference type="AlphaFoldDB" id="A0A0C3FEE3"/>
<dbReference type="InterPro" id="IPR000571">
    <property type="entry name" value="Znf_CCCH"/>
</dbReference>
<name>A0A0C3FEE3_PILCF</name>
<feature type="region of interest" description="Disordered" evidence="2">
    <location>
        <begin position="36"/>
        <end position="56"/>
    </location>
</feature>
<feature type="zinc finger region" description="C3H1-type" evidence="1">
    <location>
        <begin position="4"/>
        <end position="32"/>
    </location>
</feature>
<reference evidence="4 5" key="1">
    <citation type="submission" date="2014-04" db="EMBL/GenBank/DDBJ databases">
        <authorList>
            <consortium name="DOE Joint Genome Institute"/>
            <person name="Kuo A."/>
            <person name="Tarkka M."/>
            <person name="Buscot F."/>
            <person name="Kohler A."/>
            <person name="Nagy L.G."/>
            <person name="Floudas D."/>
            <person name="Copeland A."/>
            <person name="Barry K.W."/>
            <person name="Cichocki N."/>
            <person name="Veneault-Fourrey C."/>
            <person name="LaButti K."/>
            <person name="Lindquist E.A."/>
            <person name="Lipzen A."/>
            <person name="Lundell T."/>
            <person name="Morin E."/>
            <person name="Murat C."/>
            <person name="Sun H."/>
            <person name="Tunlid A."/>
            <person name="Henrissat B."/>
            <person name="Grigoriev I.V."/>
            <person name="Hibbett D.S."/>
            <person name="Martin F."/>
            <person name="Nordberg H.P."/>
            <person name="Cantor M.N."/>
            <person name="Hua S.X."/>
        </authorList>
    </citation>
    <scope>NUCLEOTIDE SEQUENCE [LARGE SCALE GENOMIC DNA]</scope>
    <source>
        <strain evidence="4 5">F 1598</strain>
    </source>
</reference>
<evidence type="ECO:0000259" key="3">
    <source>
        <dbReference type="PROSITE" id="PS50103"/>
    </source>
</evidence>
<accession>A0A0C3FEE3</accession>
<keyword evidence="1" id="KW-0863">Zinc-finger</keyword>
<dbReference type="STRING" id="765440.A0A0C3FEE3"/>
<dbReference type="GO" id="GO:0008270">
    <property type="term" value="F:zinc ion binding"/>
    <property type="evidence" value="ECO:0007669"/>
    <property type="project" value="UniProtKB-KW"/>
</dbReference>
<keyword evidence="5" id="KW-1185">Reference proteome</keyword>
<proteinExistence type="predicted"/>
<feature type="domain" description="C3H1-type" evidence="3">
    <location>
        <begin position="4"/>
        <end position="32"/>
    </location>
</feature>
<evidence type="ECO:0000313" key="4">
    <source>
        <dbReference type="EMBL" id="KIM82785.1"/>
    </source>
</evidence>
<dbReference type="OrthoDB" id="6105938at2759"/>
<organism evidence="4 5">
    <name type="scientific">Piloderma croceum (strain F 1598)</name>
    <dbReference type="NCBI Taxonomy" id="765440"/>
    <lineage>
        <taxon>Eukaryota</taxon>
        <taxon>Fungi</taxon>
        <taxon>Dikarya</taxon>
        <taxon>Basidiomycota</taxon>
        <taxon>Agaricomycotina</taxon>
        <taxon>Agaricomycetes</taxon>
        <taxon>Agaricomycetidae</taxon>
        <taxon>Atheliales</taxon>
        <taxon>Atheliaceae</taxon>
        <taxon>Piloderma</taxon>
    </lineage>
</organism>
<evidence type="ECO:0000256" key="1">
    <source>
        <dbReference type="PROSITE-ProRule" id="PRU00723"/>
    </source>
</evidence>
<evidence type="ECO:0000313" key="5">
    <source>
        <dbReference type="Proteomes" id="UP000054166"/>
    </source>
</evidence>
<dbReference type="HOGENOM" id="CLU_053382_2_0_1"/>
<dbReference type="InParanoid" id="A0A0C3FEE3"/>
<dbReference type="PANTHER" id="PTHR38846:SF1">
    <property type="entry name" value="C3H1-TYPE DOMAIN-CONTAINING PROTEIN"/>
    <property type="match status" value="1"/>
</dbReference>
<sequence>MSSTAPQRPCFQFAASGNCRFGVRCKFVHIPTNNTFHIQQGGPSQNRQRHQRRSSPTHLDEFFGQYPDFCYNPSAPVMSEFYRMCDFFSWERDDDDREEAHGALKDAMTHQFNRKYGTDVDNLASWQALCIVLKIFPIPVALDACRDRVKQTHVNIVDLVDTRGQQVRVFNSVQELSTYTKETGKYFPKENAYAGGVLRLLLHAILNPPAVVVSRTRPAGGGRGRGRRNARG</sequence>
<dbReference type="PANTHER" id="PTHR38846">
    <property type="entry name" value="C3H1-TYPE DOMAIN-CONTAINING PROTEIN"/>
    <property type="match status" value="1"/>
</dbReference>
<evidence type="ECO:0000256" key="2">
    <source>
        <dbReference type="SAM" id="MobiDB-lite"/>
    </source>
</evidence>